<reference evidence="1" key="1">
    <citation type="journal article" date="2015" name="Nature">
        <title>Complex archaea that bridge the gap between prokaryotes and eukaryotes.</title>
        <authorList>
            <person name="Spang A."/>
            <person name="Saw J.H."/>
            <person name="Jorgensen S.L."/>
            <person name="Zaremba-Niedzwiedzka K."/>
            <person name="Martijn J."/>
            <person name="Lind A.E."/>
            <person name="van Eijk R."/>
            <person name="Schleper C."/>
            <person name="Guy L."/>
            <person name="Ettema T.J."/>
        </authorList>
    </citation>
    <scope>NUCLEOTIDE SEQUENCE</scope>
</reference>
<gene>
    <name evidence="1" type="ORF">LCGC14_0143090</name>
</gene>
<dbReference type="EMBL" id="LAZR01000049">
    <property type="protein sequence ID" value="KKN99062.1"/>
    <property type="molecule type" value="Genomic_DNA"/>
</dbReference>
<proteinExistence type="predicted"/>
<dbReference type="AlphaFoldDB" id="A0A0F9VGU3"/>
<organism evidence="1">
    <name type="scientific">marine sediment metagenome</name>
    <dbReference type="NCBI Taxonomy" id="412755"/>
    <lineage>
        <taxon>unclassified sequences</taxon>
        <taxon>metagenomes</taxon>
        <taxon>ecological metagenomes</taxon>
    </lineage>
</organism>
<comment type="caution">
    <text evidence="1">The sequence shown here is derived from an EMBL/GenBank/DDBJ whole genome shotgun (WGS) entry which is preliminary data.</text>
</comment>
<evidence type="ECO:0000313" key="1">
    <source>
        <dbReference type="EMBL" id="KKN99062.1"/>
    </source>
</evidence>
<protein>
    <submittedName>
        <fullName evidence="1">Uncharacterized protein</fullName>
    </submittedName>
</protein>
<accession>A0A0F9VGU3</accession>
<name>A0A0F9VGU3_9ZZZZ</name>
<sequence>MTTKELDQLTNHLDKHMEQHGVAESFGIHVADILRRKWSGDTDILATFFSSALSSVDEDRGCFDLLVRWTMDRLGWFRFRQMLPDILMVHEMLKRLQYTKTDRFTFNDLDNHGWFIPHVDKRLFVLESQSRMKLVIIDKTDFAETIHVRRVWYRHDEDRNHSYRKLLPLSWYHKHDWTPKYGDFRDPGYVATYKQYLGDISVMTQKQVEGSGYYWHELEGLAFDINSTLTVLYEHKTERTSQLRNNKKDH</sequence>